<protein>
    <recommendedName>
        <fullName evidence="11">Hydroxyethylthiazole kinase</fullName>
        <ecNumber evidence="11">2.7.1.50</ecNumber>
    </recommendedName>
    <alternativeName>
        <fullName evidence="11">4-methyl-5-beta-hydroxyethylthiazole kinase</fullName>
        <shortName evidence="11">TH kinase</shortName>
        <shortName evidence="11">Thz kinase</shortName>
    </alternativeName>
</protein>
<sequence>MASSLPAAVSGGDLASSLEAIGETTPLVQHLTNTVTMNDVANLTLHWDALPVMADSPGDAGEMAAGAAALLFNTGQVPEGKVEAMHDAGSTAADRDIPIVLDPVGVGATPTRKSVAEALLEELEFSIIKGNYGEISALAGVEAEVRGVESVGEYDEIEDAAQSLADATGATVVASGVEDVVANADEAARITAGHERLSEVVGTGCMLGATLATFRGALEDPVTAAVHGTLAFGIAGERAAELDHNGPESYRTNFHDTVAGLTPETVSELDLEDRIERVA</sequence>
<dbReference type="RefSeq" id="WP_006066269.1">
    <property type="nucleotide sequence ID" value="NZ_CP031305.1"/>
</dbReference>
<dbReference type="GO" id="GO:0009229">
    <property type="term" value="P:thiamine diphosphate biosynthetic process"/>
    <property type="evidence" value="ECO:0007669"/>
    <property type="project" value="UniProtKB-UniRule"/>
</dbReference>
<evidence type="ECO:0000256" key="6">
    <source>
        <dbReference type="ARBA" id="ARBA00022741"/>
    </source>
</evidence>
<dbReference type="Proteomes" id="UP000296822">
    <property type="component" value="Chromosome"/>
</dbReference>
<dbReference type="GO" id="GO:0009228">
    <property type="term" value="P:thiamine biosynthetic process"/>
    <property type="evidence" value="ECO:0007669"/>
    <property type="project" value="UniProtKB-KW"/>
</dbReference>
<evidence type="ECO:0000313" key="12">
    <source>
        <dbReference type="EMBL" id="QCC53862.1"/>
    </source>
</evidence>
<feature type="binding site" evidence="11">
    <location>
        <position position="129"/>
    </location>
    <ligand>
        <name>ATP</name>
        <dbReference type="ChEBI" id="CHEBI:30616"/>
    </ligand>
</feature>
<keyword evidence="6 11" id="KW-0547">Nucleotide-binding</keyword>
<dbReference type="GO" id="GO:0005524">
    <property type="term" value="F:ATP binding"/>
    <property type="evidence" value="ECO:0007669"/>
    <property type="project" value="UniProtKB-UniRule"/>
</dbReference>
<keyword evidence="5 11" id="KW-0479">Metal-binding</keyword>
<accession>A0A4D6HL81</accession>
<evidence type="ECO:0000256" key="10">
    <source>
        <dbReference type="ARBA" id="ARBA00022977"/>
    </source>
</evidence>
<keyword evidence="10 11" id="KW-0784">Thiamine biosynthesis</keyword>
<dbReference type="PIRSF" id="PIRSF000513">
    <property type="entry name" value="Thz_kinase"/>
    <property type="match status" value="1"/>
</dbReference>
<organism evidence="12 13">
    <name type="scientific">Natronorubrum bangense</name>
    <dbReference type="NCBI Taxonomy" id="61858"/>
    <lineage>
        <taxon>Archaea</taxon>
        <taxon>Methanobacteriati</taxon>
        <taxon>Methanobacteriota</taxon>
        <taxon>Stenosarchaea group</taxon>
        <taxon>Halobacteria</taxon>
        <taxon>Halobacteriales</taxon>
        <taxon>Natrialbaceae</taxon>
        <taxon>Natronorubrum</taxon>
    </lineage>
</organism>
<feature type="binding site" evidence="11">
    <location>
        <position position="53"/>
    </location>
    <ligand>
        <name>substrate</name>
    </ligand>
</feature>
<keyword evidence="9 11" id="KW-0460">Magnesium</keyword>
<evidence type="ECO:0000256" key="8">
    <source>
        <dbReference type="ARBA" id="ARBA00022840"/>
    </source>
</evidence>
<keyword evidence="7 11" id="KW-0418">Kinase</keyword>
<dbReference type="SUPFAM" id="SSF53613">
    <property type="entry name" value="Ribokinase-like"/>
    <property type="match status" value="1"/>
</dbReference>
<evidence type="ECO:0000256" key="1">
    <source>
        <dbReference type="ARBA" id="ARBA00001771"/>
    </source>
</evidence>
<evidence type="ECO:0000256" key="9">
    <source>
        <dbReference type="ARBA" id="ARBA00022842"/>
    </source>
</evidence>
<evidence type="ECO:0000256" key="2">
    <source>
        <dbReference type="ARBA" id="ARBA00001946"/>
    </source>
</evidence>
<evidence type="ECO:0000256" key="11">
    <source>
        <dbReference type="HAMAP-Rule" id="MF_00228"/>
    </source>
</evidence>
<comment type="cofactor">
    <cofactor evidence="2 11">
        <name>Mg(2+)</name>
        <dbReference type="ChEBI" id="CHEBI:18420"/>
    </cofactor>
</comment>
<evidence type="ECO:0000256" key="7">
    <source>
        <dbReference type="ARBA" id="ARBA00022777"/>
    </source>
</evidence>
<keyword evidence="4 11" id="KW-0808">Transferase</keyword>
<dbReference type="EC" id="2.7.1.50" evidence="11"/>
<dbReference type="PRINTS" id="PR01099">
    <property type="entry name" value="HYETHTZKNASE"/>
</dbReference>
<dbReference type="KEGG" id="nbg:DV706_04775"/>
<reference evidence="12 13" key="1">
    <citation type="journal article" date="2019" name="Nat. Commun.">
        <title>A new type of DNA phosphorothioation-based antiviral system in archaea.</title>
        <authorList>
            <person name="Xiong L."/>
            <person name="Liu S."/>
            <person name="Chen S."/>
            <person name="Xiao Y."/>
            <person name="Zhu B."/>
            <person name="Gao Y."/>
            <person name="Zhang Y."/>
            <person name="Chen B."/>
            <person name="Luo J."/>
            <person name="Deng Z."/>
            <person name="Chen X."/>
            <person name="Wang L."/>
            <person name="Chen S."/>
        </authorList>
    </citation>
    <scope>NUCLEOTIDE SEQUENCE [LARGE SCALE GENOMIC DNA]</scope>
    <source>
        <strain evidence="12 13">JCM 10635</strain>
    </source>
</reference>
<comment type="catalytic activity">
    <reaction evidence="1 11">
        <text>5-(2-hydroxyethyl)-4-methylthiazole + ATP = 4-methyl-5-(2-phosphooxyethyl)-thiazole + ADP + H(+)</text>
        <dbReference type="Rhea" id="RHEA:24212"/>
        <dbReference type="ChEBI" id="CHEBI:15378"/>
        <dbReference type="ChEBI" id="CHEBI:17957"/>
        <dbReference type="ChEBI" id="CHEBI:30616"/>
        <dbReference type="ChEBI" id="CHEBI:58296"/>
        <dbReference type="ChEBI" id="CHEBI:456216"/>
        <dbReference type="EC" id="2.7.1.50"/>
    </reaction>
</comment>
<dbReference type="UniPathway" id="UPA00060">
    <property type="reaction ID" value="UER00139"/>
</dbReference>
<dbReference type="Pfam" id="PF02110">
    <property type="entry name" value="HK"/>
    <property type="match status" value="1"/>
</dbReference>
<name>A0A4D6HL81_9EURY</name>
<dbReference type="HAMAP" id="MF_00228">
    <property type="entry name" value="Thz_kinase"/>
    <property type="match status" value="1"/>
</dbReference>
<dbReference type="CDD" id="cd01170">
    <property type="entry name" value="THZ_kinase"/>
    <property type="match status" value="1"/>
</dbReference>
<dbReference type="AlphaFoldDB" id="A0A4D6HL81"/>
<dbReference type="EMBL" id="CP031305">
    <property type="protein sequence ID" value="QCC53862.1"/>
    <property type="molecule type" value="Genomic_DNA"/>
</dbReference>
<gene>
    <name evidence="11" type="primary">thiM</name>
    <name evidence="12" type="ORF">DV706_04775</name>
</gene>
<evidence type="ECO:0000256" key="3">
    <source>
        <dbReference type="ARBA" id="ARBA00004868"/>
    </source>
</evidence>
<dbReference type="InterPro" id="IPR000417">
    <property type="entry name" value="Hyethyz_kinase"/>
</dbReference>
<dbReference type="GO" id="GO:0000287">
    <property type="term" value="F:magnesium ion binding"/>
    <property type="evidence" value="ECO:0007669"/>
    <property type="project" value="UniProtKB-UniRule"/>
</dbReference>
<evidence type="ECO:0000313" key="13">
    <source>
        <dbReference type="Proteomes" id="UP000296822"/>
    </source>
</evidence>
<dbReference type="NCBIfam" id="NF006830">
    <property type="entry name" value="PRK09355.1"/>
    <property type="match status" value="1"/>
</dbReference>
<dbReference type="Gene3D" id="3.40.1190.20">
    <property type="match status" value="1"/>
</dbReference>
<comment type="similarity">
    <text evidence="11">Belongs to the Thz kinase family.</text>
</comment>
<feature type="binding site" evidence="11">
    <location>
        <position position="202"/>
    </location>
    <ligand>
        <name>substrate</name>
    </ligand>
</feature>
<keyword evidence="8 11" id="KW-0067">ATP-binding</keyword>
<feature type="binding site" evidence="11">
    <location>
        <position position="175"/>
    </location>
    <ligand>
        <name>ATP</name>
        <dbReference type="ChEBI" id="CHEBI:30616"/>
    </ligand>
</feature>
<evidence type="ECO:0000256" key="4">
    <source>
        <dbReference type="ARBA" id="ARBA00022679"/>
    </source>
</evidence>
<dbReference type="GO" id="GO:0004417">
    <property type="term" value="F:hydroxyethylthiazole kinase activity"/>
    <property type="evidence" value="ECO:0007669"/>
    <property type="project" value="UniProtKB-UniRule"/>
</dbReference>
<evidence type="ECO:0000256" key="5">
    <source>
        <dbReference type="ARBA" id="ARBA00022723"/>
    </source>
</evidence>
<comment type="pathway">
    <text evidence="3 11">Cofactor biosynthesis; thiamine diphosphate biosynthesis; 4-methyl-5-(2-phosphoethyl)-thiazole from 5-(2-hydroxyethyl)-4-methylthiazole: step 1/1.</text>
</comment>
<proteinExistence type="inferred from homology"/>
<dbReference type="GeneID" id="39850553"/>
<dbReference type="InterPro" id="IPR029056">
    <property type="entry name" value="Ribokinase-like"/>
</dbReference>
<comment type="function">
    <text evidence="11">Catalyzes the phosphorylation of the hydroxyl group of 4-methyl-5-beta-hydroxyethylthiazole (THZ).</text>
</comment>